<evidence type="ECO:0008006" key="3">
    <source>
        <dbReference type="Google" id="ProtNLM"/>
    </source>
</evidence>
<evidence type="ECO:0000313" key="2">
    <source>
        <dbReference type="Proteomes" id="UP000272908"/>
    </source>
</evidence>
<dbReference type="Proteomes" id="UP000272908">
    <property type="component" value="Unassembled WGS sequence"/>
</dbReference>
<dbReference type="InterPro" id="IPR029063">
    <property type="entry name" value="SAM-dependent_MTases_sf"/>
</dbReference>
<dbReference type="Gene3D" id="3.40.50.150">
    <property type="entry name" value="Vaccinia Virus protein VP39"/>
    <property type="match status" value="1"/>
</dbReference>
<reference evidence="2" key="1">
    <citation type="submission" date="2018-08" db="EMBL/GenBank/DDBJ databases">
        <authorList>
            <person name="Rodrigo-Torres L."/>
            <person name="Arahal R. D."/>
            <person name="Lucena T."/>
        </authorList>
    </citation>
    <scope>NUCLEOTIDE SEQUENCE [LARGE SCALE GENOMIC DNA]</scope>
    <source>
        <strain evidence="2">CECT 7235</strain>
    </source>
</reference>
<gene>
    <name evidence="1" type="ORF">ROE7235_02209</name>
</gene>
<dbReference type="AlphaFoldDB" id="A0A3B0M937"/>
<dbReference type="EMBL" id="UIHC01000021">
    <property type="protein sequence ID" value="SUZ32451.1"/>
    <property type="molecule type" value="Genomic_DNA"/>
</dbReference>
<organism evidence="1 2">
    <name type="scientific">Roseinatronobacter ekhonensis</name>
    <dbReference type="NCBI Taxonomy" id="254356"/>
    <lineage>
        <taxon>Bacteria</taxon>
        <taxon>Pseudomonadati</taxon>
        <taxon>Pseudomonadota</taxon>
        <taxon>Alphaproteobacteria</taxon>
        <taxon>Rhodobacterales</taxon>
        <taxon>Paracoccaceae</taxon>
        <taxon>Roseinatronobacter</taxon>
    </lineage>
</organism>
<evidence type="ECO:0000313" key="1">
    <source>
        <dbReference type="EMBL" id="SUZ32451.1"/>
    </source>
</evidence>
<keyword evidence="2" id="KW-1185">Reference proteome</keyword>
<protein>
    <recommendedName>
        <fullName evidence="3">Methyltransferase type 11 domain-containing protein</fullName>
    </recommendedName>
</protein>
<accession>A0A3B0M937</accession>
<sequence>MKLYFFYSKTRKFSCVMTRKLSDTLSRNFFHSCGMVSRMNARMASANCFCRTRSILEKIKKLFSRRVEQDIYRQTIGDVKVQSFSGYKLVSYEKDGQFDYEAYRRVQEAGNKRKLNSVFVLEEVIHGIADHARSSGVVRRVLCHGTRNAAEQGFFKGAIPGVDVIGTEISETATQFPDTIQWDFHDLKDEWINAFDILYSNSWDHSFDPEKLFKAWSSCVAPGGIMALEHTSRHEPGAVNALDPFGVTLEGLVDLVSVNSTLTKEAILTFEAKRPRRIVIFRKPT</sequence>
<proteinExistence type="predicted"/>
<dbReference type="SUPFAM" id="SSF53335">
    <property type="entry name" value="S-adenosyl-L-methionine-dependent methyltransferases"/>
    <property type="match status" value="1"/>
</dbReference>
<name>A0A3B0M937_9RHOB</name>